<keyword evidence="9" id="KW-0121">Carboxypeptidase</keyword>
<proteinExistence type="inferred from homology"/>
<sequence length="857" mass="94791">MSRLLRLILFSVLLTALAVAPARAQSASDLQSPADFLGYEMGSQFTPHHRVMDYVQHVAAASPNVEAEPYGESYEGRTLMVAYISTPDLLDERETVRQNNLRRIGLADGAPTADDAPAIVYLSYNVHGNESVSTESALQTLYELADPTNSQTQPWLDNTLVLLDPLVNPDGRARYVNFYRESVGAQPNARRMAREHQEPWPGGRANHYYFDLNRDWAWASQQETQHRLELYNRWMPHVHVDYHEQGIDSPHYFAPAADPFHEDIAAWQREIQTEMGRNHARYFDENGWRYFTRERFDLFYPGYGDTWPTFNGAIGMTYEQGGSGRAGLMVHTAEGDTLSLHDRFVRHHATGLSTVETAAREADRLVSEFVSYHETAASNPPGDYAAYLVKARDAADHGVPNTPDDRIHALHEHLEGQGIASTIAGDGTDMQRSGLRYADQTEQSAAIEPGDLVVSLNQPKGRLAKVLMEPQTTVVDSVTYDMTGWSLPYAYGLEAYALEQSVSVSGDTEAAPPTLQGADTDTPYAYLANWHSIADASFLSDLIEAGVKVRFAREAFELNGRTFEPGTLAILRANNRNMGSDFDRIVQETATEHERSLYRTATGFMDEEPDLGSGNIRYIDAPHVGVLAGSPLSSLNVGEVWHFFEQQLGYPATLLEPGNFRDEWLSDLDVLVMPSGSYGDWLTDERTEALQGWIQNGGHLIALGAANSALSGRDGFDLAAPPADADSAAASPELTRYEDRAREAATRGTPGSVHATTLDGSHPLAFGIERYFTLKRSARAFAYLDSGWTVAALEDTAPLTGFMGHEAQQELDDTLVFGVQSYGQGRITYLVDNPLTRGFWHNGQLLMSNAVFFVGNE</sequence>
<dbReference type="AlphaFoldDB" id="A0A2H3NRZ5"/>
<dbReference type="GO" id="GO:0004181">
    <property type="term" value="F:metallocarboxypeptidase activity"/>
    <property type="evidence" value="ECO:0007669"/>
    <property type="project" value="InterPro"/>
</dbReference>
<evidence type="ECO:0000256" key="2">
    <source>
        <dbReference type="ARBA" id="ARBA00005988"/>
    </source>
</evidence>
<reference evidence="9 10" key="1">
    <citation type="submission" date="2017-10" db="EMBL/GenBank/DDBJ databases">
        <title>Draft genome of Longimonas halophila.</title>
        <authorList>
            <person name="Goh K.M."/>
            <person name="Shamsir M.S."/>
            <person name="Lim S.W."/>
        </authorList>
    </citation>
    <scope>NUCLEOTIDE SEQUENCE [LARGE SCALE GENOMIC DNA]</scope>
    <source>
        <strain evidence="9 10">KCTC 42399</strain>
    </source>
</reference>
<name>A0A2H3NRZ5_9BACT</name>
<keyword evidence="7" id="KW-0732">Signal</keyword>
<evidence type="ECO:0000256" key="7">
    <source>
        <dbReference type="SAM" id="SignalP"/>
    </source>
</evidence>
<dbReference type="GO" id="GO:0008270">
    <property type="term" value="F:zinc ion binding"/>
    <property type="evidence" value="ECO:0007669"/>
    <property type="project" value="InterPro"/>
</dbReference>
<dbReference type="SUPFAM" id="SSF53187">
    <property type="entry name" value="Zn-dependent exopeptidases"/>
    <property type="match status" value="1"/>
</dbReference>
<dbReference type="OrthoDB" id="9758209at2"/>
<evidence type="ECO:0000256" key="5">
    <source>
        <dbReference type="ARBA" id="ARBA00022833"/>
    </source>
</evidence>
<evidence type="ECO:0000256" key="3">
    <source>
        <dbReference type="ARBA" id="ARBA00022670"/>
    </source>
</evidence>
<organism evidence="9 10">
    <name type="scientific">Longimonas halophila</name>
    <dbReference type="NCBI Taxonomy" id="1469170"/>
    <lineage>
        <taxon>Bacteria</taxon>
        <taxon>Pseudomonadati</taxon>
        <taxon>Rhodothermota</taxon>
        <taxon>Rhodothermia</taxon>
        <taxon>Rhodothermales</taxon>
        <taxon>Salisaetaceae</taxon>
        <taxon>Longimonas</taxon>
    </lineage>
</organism>
<evidence type="ECO:0000256" key="1">
    <source>
        <dbReference type="ARBA" id="ARBA00001947"/>
    </source>
</evidence>
<dbReference type="Gene3D" id="3.40.50.880">
    <property type="match status" value="1"/>
</dbReference>
<comment type="cofactor">
    <cofactor evidence="1">
        <name>Zn(2+)</name>
        <dbReference type="ChEBI" id="CHEBI:29105"/>
    </cofactor>
</comment>
<accession>A0A2H3NRZ5</accession>
<dbReference type="GO" id="GO:0005615">
    <property type="term" value="C:extracellular space"/>
    <property type="evidence" value="ECO:0007669"/>
    <property type="project" value="TreeGrafter"/>
</dbReference>
<dbReference type="InterPro" id="IPR029062">
    <property type="entry name" value="Class_I_gatase-like"/>
</dbReference>
<evidence type="ECO:0000256" key="6">
    <source>
        <dbReference type="ARBA" id="ARBA00023049"/>
    </source>
</evidence>
<comment type="similarity">
    <text evidence="2">Belongs to the peptidase M14 family.</text>
</comment>
<dbReference type="Pfam" id="PF00246">
    <property type="entry name" value="Peptidase_M14"/>
    <property type="match status" value="1"/>
</dbReference>
<dbReference type="CDD" id="cd03143">
    <property type="entry name" value="A4_beta-galactosidase_middle_domain"/>
    <property type="match status" value="1"/>
</dbReference>
<dbReference type="InterPro" id="IPR000834">
    <property type="entry name" value="Peptidase_M14"/>
</dbReference>
<dbReference type="PANTHER" id="PTHR11705:SF143">
    <property type="entry name" value="SLL0236 PROTEIN"/>
    <property type="match status" value="1"/>
</dbReference>
<evidence type="ECO:0000313" key="9">
    <source>
        <dbReference type="EMBL" id="PEN08759.1"/>
    </source>
</evidence>
<keyword evidence="4" id="KW-0378">Hydrolase</keyword>
<keyword evidence="10" id="KW-1185">Reference proteome</keyword>
<keyword evidence="3" id="KW-0645">Protease</keyword>
<dbReference type="SUPFAM" id="SSF52317">
    <property type="entry name" value="Class I glutamine amidotransferase-like"/>
    <property type="match status" value="1"/>
</dbReference>
<dbReference type="EMBL" id="PDEP01000002">
    <property type="protein sequence ID" value="PEN08759.1"/>
    <property type="molecule type" value="Genomic_DNA"/>
</dbReference>
<keyword evidence="5" id="KW-0862">Zinc</keyword>
<evidence type="ECO:0000259" key="8">
    <source>
        <dbReference type="Pfam" id="PF00246"/>
    </source>
</evidence>
<evidence type="ECO:0000256" key="4">
    <source>
        <dbReference type="ARBA" id="ARBA00022801"/>
    </source>
</evidence>
<evidence type="ECO:0000313" key="10">
    <source>
        <dbReference type="Proteomes" id="UP000221024"/>
    </source>
</evidence>
<keyword evidence="6" id="KW-0482">Metalloprotease</keyword>
<feature type="chain" id="PRO_5013837077" evidence="7">
    <location>
        <begin position="25"/>
        <end position="857"/>
    </location>
</feature>
<dbReference type="Proteomes" id="UP000221024">
    <property type="component" value="Unassembled WGS sequence"/>
</dbReference>
<dbReference type="GO" id="GO:0006508">
    <property type="term" value="P:proteolysis"/>
    <property type="evidence" value="ECO:0007669"/>
    <property type="project" value="UniProtKB-KW"/>
</dbReference>
<comment type="caution">
    <text evidence="9">The sequence shown here is derived from an EMBL/GenBank/DDBJ whole genome shotgun (WGS) entry which is preliminary data.</text>
</comment>
<gene>
    <name evidence="9" type="ORF">CRI93_03105</name>
</gene>
<dbReference type="Gene3D" id="3.40.630.10">
    <property type="entry name" value="Zn peptidases"/>
    <property type="match status" value="1"/>
</dbReference>
<dbReference type="RefSeq" id="WP_098061153.1">
    <property type="nucleotide sequence ID" value="NZ_PDEP01000002.1"/>
</dbReference>
<protein>
    <submittedName>
        <fullName evidence="9">Zinc carboxypeptidase</fullName>
    </submittedName>
</protein>
<feature type="signal peptide" evidence="7">
    <location>
        <begin position="1"/>
        <end position="24"/>
    </location>
</feature>
<dbReference type="PANTHER" id="PTHR11705">
    <property type="entry name" value="PROTEASE FAMILY M14 CARBOXYPEPTIDASE A,B"/>
    <property type="match status" value="1"/>
</dbReference>
<feature type="domain" description="Peptidase M14" evidence="8">
    <location>
        <begin position="53"/>
        <end position="222"/>
    </location>
</feature>